<dbReference type="AlphaFoldDB" id="A0AAV5CFE2"/>
<protein>
    <submittedName>
        <fullName evidence="2">Uncharacterized protein</fullName>
    </submittedName>
</protein>
<evidence type="ECO:0000313" key="2">
    <source>
        <dbReference type="EMBL" id="GJM96929.1"/>
    </source>
</evidence>
<dbReference type="Proteomes" id="UP001054889">
    <property type="component" value="Unassembled WGS sequence"/>
</dbReference>
<sequence>MLTEWHHATDTCGPSTTSVKHLVVFVGYYCFLSTAASSLTRMLPDRTTNGPSVPATTAGGRSDTHRQMPRHRPPNADVVPPLYPLSSSSSSSSSSPTATSFSLSSLQQLPRPRSPVSWSSPNSVARQEIKGGGMAPTPPPPIYAIVFTGRGLLHLKCVVHQFFTRTGHLRGPYRFHHRFPLVRHVKNPMSRRLWSTFRHHLGRAQRGWSAPCLAWAPGEELSPIAPAWIALASVRVKHLFSRMVLSRAPWENTHQEGALQSPGHGCAVRSGDSLA</sequence>
<feature type="compositionally biased region" description="Low complexity" evidence="1">
    <location>
        <begin position="84"/>
        <end position="124"/>
    </location>
</feature>
<name>A0AAV5CFE2_ELECO</name>
<keyword evidence="3" id="KW-1185">Reference proteome</keyword>
<accession>A0AAV5CFE2</accession>
<evidence type="ECO:0000256" key="1">
    <source>
        <dbReference type="SAM" id="MobiDB-lite"/>
    </source>
</evidence>
<feature type="compositionally biased region" description="Polar residues" evidence="1">
    <location>
        <begin position="43"/>
        <end position="55"/>
    </location>
</feature>
<feature type="region of interest" description="Disordered" evidence="1">
    <location>
        <begin position="254"/>
        <end position="275"/>
    </location>
</feature>
<reference evidence="2" key="2">
    <citation type="submission" date="2021-12" db="EMBL/GenBank/DDBJ databases">
        <title>Resequencing data analysis of finger millet.</title>
        <authorList>
            <person name="Hatakeyama M."/>
            <person name="Aluri S."/>
            <person name="Balachadran M.T."/>
            <person name="Sivarajan S.R."/>
            <person name="Poveda L."/>
            <person name="Shimizu-Inatsugi R."/>
            <person name="Schlapbach R."/>
            <person name="Sreeman S.M."/>
            <person name="Shimizu K.K."/>
        </authorList>
    </citation>
    <scope>NUCLEOTIDE SEQUENCE</scope>
</reference>
<feature type="region of interest" description="Disordered" evidence="1">
    <location>
        <begin position="43"/>
        <end position="136"/>
    </location>
</feature>
<organism evidence="2 3">
    <name type="scientific">Eleusine coracana subsp. coracana</name>
    <dbReference type="NCBI Taxonomy" id="191504"/>
    <lineage>
        <taxon>Eukaryota</taxon>
        <taxon>Viridiplantae</taxon>
        <taxon>Streptophyta</taxon>
        <taxon>Embryophyta</taxon>
        <taxon>Tracheophyta</taxon>
        <taxon>Spermatophyta</taxon>
        <taxon>Magnoliopsida</taxon>
        <taxon>Liliopsida</taxon>
        <taxon>Poales</taxon>
        <taxon>Poaceae</taxon>
        <taxon>PACMAD clade</taxon>
        <taxon>Chloridoideae</taxon>
        <taxon>Cynodonteae</taxon>
        <taxon>Eleusininae</taxon>
        <taxon>Eleusine</taxon>
    </lineage>
</organism>
<dbReference type="EMBL" id="BQKI01000006">
    <property type="protein sequence ID" value="GJM96929.1"/>
    <property type="molecule type" value="Genomic_DNA"/>
</dbReference>
<reference evidence="2" key="1">
    <citation type="journal article" date="2018" name="DNA Res.">
        <title>Multiple hybrid de novo genome assembly of finger millet, an orphan allotetraploid crop.</title>
        <authorList>
            <person name="Hatakeyama M."/>
            <person name="Aluri S."/>
            <person name="Balachadran M.T."/>
            <person name="Sivarajan S.R."/>
            <person name="Patrignani A."/>
            <person name="Gruter S."/>
            <person name="Poveda L."/>
            <person name="Shimizu-Inatsugi R."/>
            <person name="Baeten J."/>
            <person name="Francoijs K.J."/>
            <person name="Nataraja K.N."/>
            <person name="Reddy Y.A.N."/>
            <person name="Phadnis S."/>
            <person name="Ravikumar R.L."/>
            <person name="Schlapbach R."/>
            <person name="Sreeman S.M."/>
            <person name="Shimizu K.K."/>
        </authorList>
    </citation>
    <scope>NUCLEOTIDE SEQUENCE</scope>
</reference>
<comment type="caution">
    <text evidence="2">The sequence shown here is derived from an EMBL/GenBank/DDBJ whole genome shotgun (WGS) entry which is preliminary data.</text>
</comment>
<evidence type="ECO:0000313" key="3">
    <source>
        <dbReference type="Proteomes" id="UP001054889"/>
    </source>
</evidence>
<gene>
    <name evidence="2" type="primary">ga13807</name>
    <name evidence="2" type="ORF">PR202_ga13807</name>
</gene>
<proteinExistence type="predicted"/>